<protein>
    <submittedName>
        <fullName evidence="1">DNA polymerase III gamma/tau subunit</fullName>
        <ecNumber evidence="1">2.7.7.7</ecNumber>
    </submittedName>
</protein>
<name>A0A6N4SNF2_CYTH3</name>
<dbReference type="GO" id="GO:0003887">
    <property type="term" value="F:DNA-directed DNA polymerase activity"/>
    <property type="evidence" value="ECO:0007669"/>
    <property type="project" value="UniProtKB-EC"/>
</dbReference>
<dbReference type="PANTHER" id="PTHR11669">
    <property type="entry name" value="REPLICATION FACTOR C / DNA POLYMERASE III GAMMA-TAU SUBUNIT"/>
    <property type="match status" value="1"/>
</dbReference>
<dbReference type="InterPro" id="IPR027417">
    <property type="entry name" value="P-loop_NTPase"/>
</dbReference>
<dbReference type="Pfam" id="PF13177">
    <property type="entry name" value="DNA_pol3_delta2"/>
    <property type="match status" value="1"/>
</dbReference>
<keyword evidence="1" id="KW-0808">Transferase</keyword>
<dbReference type="AlphaFoldDB" id="A0A6N4SNF2"/>
<keyword evidence="1" id="KW-0548">Nucleotidyltransferase</keyword>
<keyword evidence="2" id="KW-1185">Reference proteome</keyword>
<dbReference type="Gene3D" id="3.40.50.300">
    <property type="entry name" value="P-loop containing nucleotide triphosphate hydrolases"/>
    <property type="match status" value="1"/>
</dbReference>
<reference evidence="1 2" key="1">
    <citation type="journal article" date="2007" name="Appl. Environ. Microbiol.">
        <title>Genome sequence of the cellulolytic gliding bacterium Cytophaga hutchinsonii.</title>
        <authorList>
            <person name="Xie G."/>
            <person name="Bruce D.C."/>
            <person name="Challacombe J.F."/>
            <person name="Chertkov O."/>
            <person name="Detter J.C."/>
            <person name="Gilna P."/>
            <person name="Han C.S."/>
            <person name="Lucas S."/>
            <person name="Misra M."/>
            <person name="Myers G.L."/>
            <person name="Richardson P."/>
            <person name="Tapia R."/>
            <person name="Thayer N."/>
            <person name="Thompson L.S."/>
            <person name="Brettin T.S."/>
            <person name="Henrissat B."/>
            <person name="Wilson D.B."/>
            <person name="McBride M.J."/>
        </authorList>
    </citation>
    <scope>NUCLEOTIDE SEQUENCE [LARGE SCALE GENOMIC DNA]</scope>
    <source>
        <strain evidence="2">ATCC 33406 / DSM 1761 / CIP 103989 / NBRC 15051 / NCIMB 9469 / D465</strain>
    </source>
</reference>
<dbReference type="OrthoDB" id="9811073at2"/>
<dbReference type="Proteomes" id="UP000001822">
    <property type="component" value="Chromosome"/>
</dbReference>
<dbReference type="GO" id="GO:0006261">
    <property type="term" value="P:DNA-templated DNA replication"/>
    <property type="evidence" value="ECO:0007669"/>
    <property type="project" value="TreeGrafter"/>
</dbReference>
<dbReference type="KEGG" id="chu:CHU_0491"/>
<evidence type="ECO:0000313" key="2">
    <source>
        <dbReference type="Proteomes" id="UP000001822"/>
    </source>
</evidence>
<sequence length="375" mass="42918">MQFSEIPGLQEVKTTLVNSVTNNHVAHAQLFAGVEGSAALPLALAYATYVNCLEKADGDSCGKCSSCSKYNKLIHPDLHIIFPVTTNKKITKDASSEVFFPEWRETFLANPFFTFNDWMEVIDGENKQLLINVEESRTVVKKISMKAFEAEYKVVIIWLPETMRAEGANALLKSLEEPPAKTLFLLITAKQEKLLTTIISRTQRVQVRLFNDAEIRQYLIQHRNISEAQAKRVTYLADGNMREAIQLLSEEDQDHESKIRDWFRACFGSKLQDMIRMSDEFGSLPRELQKSLLQYGLGIFRDSLMYKEVGTDLLRVDEESSDDMVQKFSNVIDFQKVVSLSQVLNEAHAEIERNINSKMVFMDTSFQMNKIFKQK</sequence>
<organism evidence="1 2">
    <name type="scientific">Cytophaga hutchinsonii (strain ATCC 33406 / DSM 1761 / CIP 103989 / NBRC 15051 / NCIMB 9469 / D465)</name>
    <dbReference type="NCBI Taxonomy" id="269798"/>
    <lineage>
        <taxon>Bacteria</taxon>
        <taxon>Pseudomonadati</taxon>
        <taxon>Bacteroidota</taxon>
        <taxon>Cytophagia</taxon>
        <taxon>Cytophagales</taxon>
        <taxon>Cytophagaceae</taxon>
        <taxon>Cytophaga</taxon>
    </lineage>
</organism>
<proteinExistence type="predicted"/>
<dbReference type="InterPro" id="IPR050238">
    <property type="entry name" value="DNA_Rep/Repair_Clamp_Loader"/>
</dbReference>
<dbReference type="PANTHER" id="PTHR11669:SF8">
    <property type="entry name" value="DNA POLYMERASE III SUBUNIT DELTA"/>
    <property type="match status" value="1"/>
</dbReference>
<accession>A0A6N4SNF2</accession>
<dbReference type="EC" id="2.7.7.7" evidence="1"/>
<dbReference type="EMBL" id="CP000383">
    <property type="protein sequence ID" value="ABG57780.1"/>
    <property type="molecule type" value="Genomic_DNA"/>
</dbReference>
<gene>
    <name evidence="1" type="ordered locus">CHU_0491</name>
</gene>
<dbReference type="SUPFAM" id="SSF52540">
    <property type="entry name" value="P-loop containing nucleoside triphosphate hydrolases"/>
    <property type="match status" value="1"/>
</dbReference>
<evidence type="ECO:0000313" key="1">
    <source>
        <dbReference type="EMBL" id="ABG57780.1"/>
    </source>
</evidence>
<dbReference type="RefSeq" id="WP_011583896.1">
    <property type="nucleotide sequence ID" value="NC_008255.1"/>
</dbReference>